<dbReference type="InterPro" id="IPR013783">
    <property type="entry name" value="Ig-like_fold"/>
</dbReference>
<sequence length="674" mass="74745">MTTCTPFRLTARLCWLGLFWIGSLLAAQAQGTPGFALEPDFGCVPLSVQVTDDASKAPPGGRTPAYDNGQDTDTSTFSAVDPVFYYDAPGVYLVKQLVDGTAPLAERIARRRLVVLDTVVPNAQVAFCEGNRVRLTVDDRDDARFLLPGRDYGTYAVGDTTLVYDQYRIRWGDGQEEVVQKRQFVLTHTYNDGKFDHTVQVQGLYSVSACGGTARLPVRSFQALAWPALNRAAVQADGSVLLQLQVGITGRYRLLRQTANGLTALDTLANEGPQDYASTAIDARNQSACFRFEAFDVCGNTLASPNLCTTRLTATPNAAQNSITLSWPRDQSGFAFRHYTIYRDNRPFATLPDRDQTSFVDTGPLQCGQRYQYHLVVTMTYPRQTAEIESHSLPVEVTAQSTVQPEPVQQVQATVNLENQVVLSWRAPSPTPSAYQIRQMNPAGKLLTLFTAGGPAFTDQQADLASQPYCYEVLFTDTCGNVSRTSTRVCPIRLTGDRNETSVRLTWTEYEGWPGGAQQYFVERIGADGTVLDSAPANGRSFQESLDDLLDAEEQVLRYRIRAAPNDNRYTDSYSNLVTFRLPYRIYFPTAFTPNGDGLNDTFHGFGRFVEQFTLRIFDRWGEVVFQTNDFTDAGWDGTFRGMPLPPGLYPYTVSGTDETGRPLTLSGKVQLIR</sequence>
<dbReference type="Gene3D" id="2.60.40.10">
    <property type="entry name" value="Immunoglobulins"/>
    <property type="match status" value="1"/>
</dbReference>
<evidence type="ECO:0000313" key="4">
    <source>
        <dbReference type="Proteomes" id="UP000198510"/>
    </source>
</evidence>
<proteinExistence type="predicted"/>
<dbReference type="Proteomes" id="UP000198510">
    <property type="component" value="Unassembled WGS sequence"/>
</dbReference>
<dbReference type="AlphaFoldDB" id="A0A1G9NC23"/>
<keyword evidence="2" id="KW-0732">Signal</keyword>
<gene>
    <name evidence="3" type="ORF">SAMN05421823_108245</name>
</gene>
<reference evidence="3 4" key="1">
    <citation type="submission" date="2016-10" db="EMBL/GenBank/DDBJ databases">
        <authorList>
            <person name="de Groot N.N."/>
        </authorList>
    </citation>
    <scope>NUCLEOTIDE SEQUENCE [LARGE SCALE GENOMIC DNA]</scope>
    <source>
        <strain evidence="3 4">DSM 25186</strain>
    </source>
</reference>
<feature type="chain" id="PRO_5011747423" evidence="2">
    <location>
        <begin position="30"/>
        <end position="674"/>
    </location>
</feature>
<keyword evidence="4" id="KW-1185">Reference proteome</keyword>
<dbReference type="RefSeq" id="WP_089685253.1">
    <property type="nucleotide sequence ID" value="NZ_FNFO01000008.1"/>
</dbReference>
<dbReference type="InterPro" id="IPR026341">
    <property type="entry name" value="T9SS_type_B"/>
</dbReference>
<evidence type="ECO:0000256" key="2">
    <source>
        <dbReference type="SAM" id="SignalP"/>
    </source>
</evidence>
<dbReference type="NCBIfam" id="TIGR04131">
    <property type="entry name" value="Bac_Flav_CTERM"/>
    <property type="match status" value="1"/>
</dbReference>
<protein>
    <submittedName>
        <fullName evidence="3">Gliding motility-associated C-terminal domain-containing protein</fullName>
    </submittedName>
</protein>
<dbReference type="STRING" id="1075417.SAMN05421823_108245"/>
<evidence type="ECO:0000256" key="1">
    <source>
        <dbReference type="SAM" id="MobiDB-lite"/>
    </source>
</evidence>
<dbReference type="OrthoDB" id="631648at2"/>
<feature type="region of interest" description="Disordered" evidence="1">
    <location>
        <begin position="52"/>
        <end position="72"/>
    </location>
</feature>
<name>A0A1G9NC23_9BACT</name>
<accession>A0A1G9NC23</accession>
<dbReference type="InterPro" id="IPR036116">
    <property type="entry name" value="FN3_sf"/>
</dbReference>
<dbReference type="EMBL" id="FNFO01000008">
    <property type="protein sequence ID" value="SDL84020.1"/>
    <property type="molecule type" value="Genomic_DNA"/>
</dbReference>
<dbReference type="SUPFAM" id="SSF49265">
    <property type="entry name" value="Fibronectin type III"/>
    <property type="match status" value="1"/>
</dbReference>
<feature type="signal peptide" evidence="2">
    <location>
        <begin position="1"/>
        <end position="29"/>
    </location>
</feature>
<evidence type="ECO:0000313" key="3">
    <source>
        <dbReference type="EMBL" id="SDL84020.1"/>
    </source>
</evidence>
<organism evidence="3 4">
    <name type="scientific">Catalinimonas alkaloidigena</name>
    <dbReference type="NCBI Taxonomy" id="1075417"/>
    <lineage>
        <taxon>Bacteria</taxon>
        <taxon>Pseudomonadati</taxon>
        <taxon>Bacteroidota</taxon>
        <taxon>Cytophagia</taxon>
        <taxon>Cytophagales</taxon>
        <taxon>Catalimonadaceae</taxon>
        <taxon>Catalinimonas</taxon>
    </lineage>
</organism>
<dbReference type="Pfam" id="PF13585">
    <property type="entry name" value="CHU_C"/>
    <property type="match status" value="1"/>
</dbReference>